<dbReference type="Gene3D" id="3.30.700.20">
    <property type="entry name" value="Hypothetical protein ph0010, domain 1"/>
    <property type="match status" value="1"/>
</dbReference>
<evidence type="ECO:0000259" key="1">
    <source>
        <dbReference type="PROSITE" id="PS51112"/>
    </source>
</evidence>
<comment type="caution">
    <text evidence="2">The sequence shown here is derived from an EMBL/GenBank/DDBJ whole genome shotgun (WGS) entry which is preliminary data.</text>
</comment>
<evidence type="ECO:0000313" key="3">
    <source>
        <dbReference type="Proteomes" id="UP000229559"/>
    </source>
</evidence>
<proteinExistence type="predicted"/>
<dbReference type="InterPro" id="IPR023473">
    <property type="entry name" value="AMMECR1"/>
</dbReference>
<dbReference type="InterPro" id="IPR027485">
    <property type="entry name" value="AMMECR1_N"/>
</dbReference>
<dbReference type="PROSITE" id="PS51112">
    <property type="entry name" value="AMMECR1"/>
    <property type="match status" value="1"/>
</dbReference>
<name>A0A2M6YPL0_9BACT</name>
<evidence type="ECO:0000313" key="2">
    <source>
        <dbReference type="EMBL" id="PIU33074.1"/>
    </source>
</evidence>
<dbReference type="AlphaFoldDB" id="A0A2M6YPL0"/>
<gene>
    <name evidence="2" type="ORF">COT04_02035</name>
</gene>
<dbReference type="PANTHER" id="PTHR13016:SF0">
    <property type="entry name" value="AMME SYNDROME CANDIDATE GENE 1 PROTEIN"/>
    <property type="match status" value="1"/>
</dbReference>
<dbReference type="PANTHER" id="PTHR13016">
    <property type="entry name" value="AMMECR1 HOMOLOG"/>
    <property type="match status" value="1"/>
</dbReference>
<sequence>MKMKDQYVQLAKETIEAYIKEGKVISIPKDLPKEMLTRRAGVFVSLHLKDGSLRGCIGTFVPTKKNIALEIIANAISSATQDPRFPPVTEKELGKLTYSVDVLSASKTISKDKLSDPKKYGLIISSQDGRRGLLLPNLPGVNTIEEQIKICRMKAGINPWEPVNYHIFTVERHSEH</sequence>
<dbReference type="InterPro" id="IPR002733">
    <property type="entry name" value="AMMECR1_domain"/>
</dbReference>
<dbReference type="SUPFAM" id="SSF143447">
    <property type="entry name" value="AMMECR1-like"/>
    <property type="match status" value="1"/>
</dbReference>
<dbReference type="InterPro" id="IPR027623">
    <property type="entry name" value="AmmeMemoSam_A"/>
</dbReference>
<accession>A0A2M6YPL0</accession>
<feature type="domain" description="AMMECR1" evidence="1">
    <location>
        <begin position="2"/>
        <end position="176"/>
    </location>
</feature>
<dbReference type="InterPro" id="IPR036071">
    <property type="entry name" value="AMMECR1_dom_sf"/>
</dbReference>
<dbReference type="NCBIfam" id="TIGR00296">
    <property type="entry name" value="TIGR00296 family protein"/>
    <property type="match status" value="1"/>
</dbReference>
<dbReference type="NCBIfam" id="TIGR04335">
    <property type="entry name" value="AmmeMemoSam_A"/>
    <property type="match status" value="1"/>
</dbReference>
<protein>
    <submittedName>
        <fullName evidence="2">AMMECR1 domain-containing protein</fullName>
    </submittedName>
</protein>
<dbReference type="EMBL" id="PEXA01000056">
    <property type="protein sequence ID" value="PIU33074.1"/>
    <property type="molecule type" value="Genomic_DNA"/>
</dbReference>
<dbReference type="Proteomes" id="UP000229559">
    <property type="component" value="Unassembled WGS sequence"/>
</dbReference>
<reference evidence="3" key="1">
    <citation type="submission" date="2017-09" db="EMBL/GenBank/DDBJ databases">
        <title>Depth-based differentiation of microbial function through sediment-hosted aquifers and enrichment of novel symbionts in the deep terrestrial subsurface.</title>
        <authorList>
            <person name="Probst A.J."/>
            <person name="Ladd B."/>
            <person name="Jarett J.K."/>
            <person name="Geller-Mcgrath D.E."/>
            <person name="Sieber C.M.K."/>
            <person name="Emerson J.B."/>
            <person name="Anantharaman K."/>
            <person name="Thomas B.C."/>
            <person name="Malmstrom R."/>
            <person name="Stieglmeier M."/>
            <person name="Klingl A."/>
            <person name="Woyke T."/>
            <person name="Ryan C.M."/>
            <person name="Banfield J.F."/>
        </authorList>
    </citation>
    <scope>NUCLEOTIDE SEQUENCE [LARGE SCALE GENOMIC DNA]</scope>
</reference>
<organism evidence="2 3">
    <name type="scientific">Candidatus Shapirobacteria bacterium CG07_land_8_20_14_0_80_39_12</name>
    <dbReference type="NCBI Taxonomy" id="1974480"/>
    <lineage>
        <taxon>Bacteria</taxon>
        <taxon>Candidatus Shapironibacteriota</taxon>
    </lineage>
</organism>
<dbReference type="Pfam" id="PF01871">
    <property type="entry name" value="AMMECR1"/>
    <property type="match status" value="1"/>
</dbReference>